<evidence type="ECO:0000256" key="1">
    <source>
        <dbReference type="ARBA" id="ARBA00004651"/>
    </source>
</evidence>
<comment type="subcellular location">
    <subcellularLocation>
        <location evidence="1">Cell membrane</location>
        <topology evidence="1">Multi-pass membrane protein</topology>
    </subcellularLocation>
    <subcellularLocation>
        <location evidence="6">Membrane</location>
        <topology evidence="6">Multi-pass membrane protein</topology>
    </subcellularLocation>
</comment>
<keyword evidence="3 8" id="KW-0812">Transmembrane</keyword>
<dbReference type="RefSeq" id="WP_101342649.1">
    <property type="nucleotide sequence ID" value="NZ_PJAI02000015.1"/>
</dbReference>
<keyword evidence="6" id="KW-0813">Transport</keyword>
<evidence type="ECO:0000259" key="9">
    <source>
        <dbReference type="Pfam" id="PF01618"/>
    </source>
</evidence>
<sequence length="211" mass="23161">MIYQLEQAMYQLSELFMAPVLILIAALFIYSLFATGQYIMQTIQRKQNQQQFYNLLNSELGENKALNLVGYPLSQLANNHPRVSKDQLDVNALTQLEGVRNVSRLAPMLGLIATMVPMGPALKGLADGNIQGISENLIVAFSAVIFGLVIASITFWIACVKKRWLAEELVALTPLLQESKLQALQMMNSSESTNTKNKVEASIQGASNAAA</sequence>
<feature type="transmembrane region" description="Helical" evidence="8">
    <location>
        <begin position="105"/>
        <end position="125"/>
    </location>
</feature>
<feature type="domain" description="MotA/TolQ/ExbB proton channel" evidence="9">
    <location>
        <begin position="96"/>
        <end position="160"/>
    </location>
</feature>
<evidence type="ECO:0000256" key="8">
    <source>
        <dbReference type="SAM" id="Phobius"/>
    </source>
</evidence>
<organism evidence="10 11">
    <name type="scientific">Colwellia echini</name>
    <dbReference type="NCBI Taxonomy" id="1982103"/>
    <lineage>
        <taxon>Bacteria</taxon>
        <taxon>Pseudomonadati</taxon>
        <taxon>Pseudomonadota</taxon>
        <taxon>Gammaproteobacteria</taxon>
        <taxon>Alteromonadales</taxon>
        <taxon>Colwelliaceae</taxon>
        <taxon>Colwellia</taxon>
    </lineage>
</organism>
<evidence type="ECO:0000256" key="7">
    <source>
        <dbReference type="SAM" id="MobiDB-lite"/>
    </source>
</evidence>
<feature type="transmembrane region" description="Helical" evidence="8">
    <location>
        <begin position="137"/>
        <end position="159"/>
    </location>
</feature>
<keyword evidence="4 8" id="KW-1133">Transmembrane helix</keyword>
<keyword evidence="11" id="KW-1185">Reference proteome</keyword>
<comment type="caution">
    <text evidence="10">The sequence shown here is derived from an EMBL/GenBank/DDBJ whole genome shotgun (WGS) entry which is preliminary data.</text>
</comment>
<dbReference type="Proteomes" id="UP000815846">
    <property type="component" value="Unassembled WGS sequence"/>
</dbReference>
<dbReference type="Pfam" id="PF01618">
    <property type="entry name" value="MotA_ExbB"/>
    <property type="match status" value="1"/>
</dbReference>
<evidence type="ECO:0000313" key="11">
    <source>
        <dbReference type="Proteomes" id="UP000815846"/>
    </source>
</evidence>
<evidence type="ECO:0000256" key="6">
    <source>
        <dbReference type="RuleBase" id="RU004057"/>
    </source>
</evidence>
<reference evidence="10 11" key="1">
    <citation type="submission" date="2019-08" db="EMBL/GenBank/DDBJ databases">
        <title>Microbe sample from Colwellia echini.</title>
        <authorList>
            <person name="Christiansen L."/>
            <person name="Pathiraja D."/>
            <person name="Schultz-Johansen M."/>
            <person name="Choi I.-G."/>
            <person name="Stougaard P."/>
        </authorList>
    </citation>
    <scope>NUCLEOTIDE SEQUENCE [LARGE SCALE GENOMIC DNA]</scope>
    <source>
        <strain evidence="10 11">A3</strain>
    </source>
</reference>
<evidence type="ECO:0000256" key="3">
    <source>
        <dbReference type="ARBA" id="ARBA00022692"/>
    </source>
</evidence>
<evidence type="ECO:0000256" key="2">
    <source>
        <dbReference type="ARBA" id="ARBA00022475"/>
    </source>
</evidence>
<gene>
    <name evidence="10" type="ORF">CWS31_012815</name>
</gene>
<proteinExistence type="inferred from homology"/>
<feature type="region of interest" description="Disordered" evidence="7">
    <location>
        <begin position="192"/>
        <end position="211"/>
    </location>
</feature>
<feature type="transmembrane region" description="Helical" evidence="8">
    <location>
        <begin position="20"/>
        <end position="40"/>
    </location>
</feature>
<dbReference type="EMBL" id="PJAI02000015">
    <property type="protein sequence ID" value="TYK65001.1"/>
    <property type="molecule type" value="Genomic_DNA"/>
</dbReference>
<comment type="similarity">
    <text evidence="6">Belongs to the exbB/tolQ family.</text>
</comment>
<evidence type="ECO:0000256" key="5">
    <source>
        <dbReference type="ARBA" id="ARBA00023136"/>
    </source>
</evidence>
<dbReference type="InterPro" id="IPR002898">
    <property type="entry name" value="MotA_ExbB_proton_chnl"/>
</dbReference>
<evidence type="ECO:0000256" key="4">
    <source>
        <dbReference type="ARBA" id="ARBA00022989"/>
    </source>
</evidence>
<accession>A0ABY3MUW8</accession>
<protein>
    <recommendedName>
        <fullName evidence="9">MotA/TolQ/ExbB proton channel domain-containing protein</fullName>
    </recommendedName>
</protein>
<evidence type="ECO:0000313" key="10">
    <source>
        <dbReference type="EMBL" id="TYK65001.1"/>
    </source>
</evidence>
<keyword evidence="6" id="KW-0653">Protein transport</keyword>
<keyword evidence="5 8" id="KW-0472">Membrane</keyword>
<keyword evidence="2" id="KW-1003">Cell membrane</keyword>
<name>A0ABY3MUW8_9GAMM</name>